<reference evidence="4" key="3">
    <citation type="submission" date="2025-09" db="UniProtKB">
        <authorList>
            <consortium name="Ensembl"/>
        </authorList>
    </citation>
    <scope>IDENTIFICATION</scope>
</reference>
<dbReference type="AlphaFoldDB" id="A0A3P9BXQ1"/>
<proteinExistence type="predicted"/>
<dbReference type="InterPro" id="IPR003591">
    <property type="entry name" value="Leu-rich_rpt_typical-subtyp"/>
</dbReference>
<reference evidence="4" key="2">
    <citation type="submission" date="2025-08" db="UniProtKB">
        <authorList>
            <consortium name="Ensembl"/>
        </authorList>
    </citation>
    <scope>IDENTIFICATION</scope>
</reference>
<dbReference type="PANTHER" id="PTHR48051">
    <property type="match status" value="1"/>
</dbReference>
<dbReference type="SUPFAM" id="SSF52058">
    <property type="entry name" value="L domain-like"/>
    <property type="match status" value="1"/>
</dbReference>
<protein>
    <submittedName>
        <fullName evidence="4">Leucine rich repeat containing 18</fullName>
    </submittedName>
</protein>
<evidence type="ECO:0000313" key="5">
    <source>
        <dbReference type="Proteomes" id="UP000265160"/>
    </source>
</evidence>
<dbReference type="InterPro" id="IPR055414">
    <property type="entry name" value="LRR_R13L4/SHOC2-like"/>
</dbReference>
<dbReference type="STRING" id="106582.ENSMZEP00005014679"/>
<dbReference type="PROSITE" id="PS51450">
    <property type="entry name" value="LRR"/>
    <property type="match status" value="1"/>
</dbReference>
<keyword evidence="1" id="KW-0433">Leucine-rich repeat</keyword>
<dbReference type="Pfam" id="PF23598">
    <property type="entry name" value="LRR_14"/>
    <property type="match status" value="1"/>
</dbReference>
<dbReference type="PANTHER" id="PTHR48051:SF42">
    <property type="entry name" value="LEUCINE-RICH REPEAT-CONTAINING PROTEIN 18-LIKE"/>
    <property type="match status" value="1"/>
</dbReference>
<evidence type="ECO:0000313" key="4">
    <source>
        <dbReference type="Ensembl" id="ENSMZEP00005014679.1"/>
    </source>
</evidence>
<dbReference type="GeneTree" id="ENSGT00940000156026"/>
<dbReference type="InterPro" id="IPR050216">
    <property type="entry name" value="LRR_domain-containing"/>
</dbReference>
<dbReference type="Ensembl" id="ENSMZET00005015163.1">
    <property type="protein sequence ID" value="ENSMZEP00005014679.1"/>
    <property type="gene ID" value="ENSMZEG00005011049.1"/>
</dbReference>
<sequence>MAKGTKAKRKTKSKKITLKMAQNCVELTLDGKRRLDLTFKGITAVPKCIQKLFHMDEVDLSRNMIRKIPDFIAQFIKMTVLDLHSNYLEELPVAIGYLQNLKVLNLCNNRLTSLPSELGLLNKLQTLNLGLNQLEALPASIGALEDLRHIGLFDNRFTRLPSCLLKLKKLESIKMDRNPIIAEKIPTEKPVSISESFYLVKESFLCKECLNRCQAERKAPLYPVLQRVLLNYIKNMNLSCWRAHNTHDRLHIQALIIMSCLWELPGKNAKTDLTLDGGMLSNIGLRCE</sequence>
<keyword evidence="5" id="KW-1185">Reference proteome</keyword>
<evidence type="ECO:0000256" key="2">
    <source>
        <dbReference type="ARBA" id="ARBA00022737"/>
    </source>
</evidence>
<evidence type="ECO:0000259" key="3">
    <source>
        <dbReference type="Pfam" id="PF23598"/>
    </source>
</evidence>
<dbReference type="InterPro" id="IPR032675">
    <property type="entry name" value="LRR_dom_sf"/>
</dbReference>
<organism evidence="4 5">
    <name type="scientific">Maylandia zebra</name>
    <name type="common">zebra mbuna</name>
    <dbReference type="NCBI Taxonomy" id="106582"/>
    <lineage>
        <taxon>Eukaryota</taxon>
        <taxon>Metazoa</taxon>
        <taxon>Chordata</taxon>
        <taxon>Craniata</taxon>
        <taxon>Vertebrata</taxon>
        <taxon>Euteleostomi</taxon>
        <taxon>Actinopterygii</taxon>
        <taxon>Neopterygii</taxon>
        <taxon>Teleostei</taxon>
        <taxon>Neoteleostei</taxon>
        <taxon>Acanthomorphata</taxon>
        <taxon>Ovalentaria</taxon>
        <taxon>Cichlomorphae</taxon>
        <taxon>Cichliformes</taxon>
        <taxon>Cichlidae</taxon>
        <taxon>African cichlids</taxon>
        <taxon>Pseudocrenilabrinae</taxon>
        <taxon>Haplochromini</taxon>
        <taxon>Maylandia</taxon>
        <taxon>Maylandia zebra complex</taxon>
    </lineage>
</organism>
<keyword evidence="2" id="KW-0677">Repeat</keyword>
<dbReference type="GO" id="GO:0005737">
    <property type="term" value="C:cytoplasm"/>
    <property type="evidence" value="ECO:0007669"/>
    <property type="project" value="TreeGrafter"/>
</dbReference>
<name>A0A3P9BXQ1_9CICH</name>
<reference evidence="4 5" key="1">
    <citation type="journal article" date="2014" name="Nature">
        <title>The genomic substrate for adaptive radiation in African cichlid fish.</title>
        <authorList>
            <person name="Brawand D."/>
            <person name="Wagner C.E."/>
            <person name="Li Y.I."/>
            <person name="Malinsky M."/>
            <person name="Keller I."/>
            <person name="Fan S."/>
            <person name="Simakov O."/>
            <person name="Ng A.Y."/>
            <person name="Lim Z.W."/>
            <person name="Bezault E."/>
            <person name="Turner-Maier J."/>
            <person name="Johnson J."/>
            <person name="Alcazar R."/>
            <person name="Noh H.J."/>
            <person name="Russell P."/>
            <person name="Aken B."/>
            <person name="Alfoldi J."/>
            <person name="Amemiya C."/>
            <person name="Azzouzi N."/>
            <person name="Baroiller J.F."/>
            <person name="Barloy-Hubler F."/>
            <person name="Berlin A."/>
            <person name="Bloomquist R."/>
            <person name="Carleton K.L."/>
            <person name="Conte M.A."/>
            <person name="D'Cotta H."/>
            <person name="Eshel O."/>
            <person name="Gaffney L."/>
            <person name="Galibert F."/>
            <person name="Gante H.F."/>
            <person name="Gnerre S."/>
            <person name="Greuter L."/>
            <person name="Guyon R."/>
            <person name="Haddad N.S."/>
            <person name="Haerty W."/>
            <person name="Harris R.M."/>
            <person name="Hofmann H.A."/>
            <person name="Hourlier T."/>
            <person name="Hulata G."/>
            <person name="Jaffe D.B."/>
            <person name="Lara M."/>
            <person name="Lee A.P."/>
            <person name="MacCallum I."/>
            <person name="Mwaiko S."/>
            <person name="Nikaido M."/>
            <person name="Nishihara H."/>
            <person name="Ozouf-Costaz C."/>
            <person name="Penman D.J."/>
            <person name="Przybylski D."/>
            <person name="Rakotomanga M."/>
            <person name="Renn S.C.P."/>
            <person name="Ribeiro F.J."/>
            <person name="Ron M."/>
            <person name="Salzburger W."/>
            <person name="Sanchez-Pulido L."/>
            <person name="Santos M.E."/>
            <person name="Searle S."/>
            <person name="Sharpe T."/>
            <person name="Swofford R."/>
            <person name="Tan F.J."/>
            <person name="Williams L."/>
            <person name="Young S."/>
            <person name="Yin S."/>
            <person name="Okada N."/>
            <person name="Kocher T.D."/>
            <person name="Miska E.A."/>
            <person name="Lander E.S."/>
            <person name="Venkatesh B."/>
            <person name="Fernald R.D."/>
            <person name="Meyer A."/>
            <person name="Ponting C.P."/>
            <person name="Streelman J.T."/>
            <person name="Lindblad-Toh K."/>
            <person name="Seehausen O."/>
            <person name="Di Palma F."/>
        </authorList>
    </citation>
    <scope>NUCLEOTIDE SEQUENCE</scope>
</reference>
<dbReference type="InterPro" id="IPR001611">
    <property type="entry name" value="Leu-rich_rpt"/>
</dbReference>
<feature type="domain" description="Disease resistance R13L4/SHOC-2-like LRR" evidence="3">
    <location>
        <begin position="95"/>
        <end position="175"/>
    </location>
</feature>
<dbReference type="SMART" id="SM00369">
    <property type="entry name" value="LRR_TYP"/>
    <property type="match status" value="5"/>
</dbReference>
<dbReference type="Proteomes" id="UP000265160">
    <property type="component" value="LG7"/>
</dbReference>
<evidence type="ECO:0000256" key="1">
    <source>
        <dbReference type="ARBA" id="ARBA00022614"/>
    </source>
</evidence>
<accession>A0A3P9BXQ1</accession>
<dbReference type="Gene3D" id="3.80.10.10">
    <property type="entry name" value="Ribonuclease Inhibitor"/>
    <property type="match status" value="1"/>
</dbReference>